<gene>
    <name evidence="1" type="ORF">NM208_g9249</name>
</gene>
<evidence type="ECO:0000313" key="1">
    <source>
        <dbReference type="EMBL" id="KAJ3530610.1"/>
    </source>
</evidence>
<keyword evidence="2" id="KW-1185">Reference proteome</keyword>
<organism evidence="1 2">
    <name type="scientific">Fusarium decemcellulare</name>
    <dbReference type="NCBI Taxonomy" id="57161"/>
    <lineage>
        <taxon>Eukaryota</taxon>
        <taxon>Fungi</taxon>
        <taxon>Dikarya</taxon>
        <taxon>Ascomycota</taxon>
        <taxon>Pezizomycotina</taxon>
        <taxon>Sordariomycetes</taxon>
        <taxon>Hypocreomycetidae</taxon>
        <taxon>Hypocreales</taxon>
        <taxon>Nectriaceae</taxon>
        <taxon>Fusarium</taxon>
        <taxon>Fusarium decemcellulare species complex</taxon>
    </lineage>
</organism>
<sequence length="918" mass="103834">MPRKGSRKVRTGCLTCKVRKVKCDEAKPYCQRCVSTGRKCDGYAPTIRNEVDHYRPLSNFLGTTDESKALQYFCEMAGPFLSGPTEPYFWTDLVMQFCHNEPAVRHCVIAISLLYEDMENRARSGEQLDNSLALQHYNSAIREVKRIGDQPVVLLVCLLFICIEFLQFNKEAAMRHCNHGIAILSTHQGSSSWVMEHLYPVFRRLSAVPFCVGNNSSDFPNLSVLELPVPTSFSTFSEAQAMMDDIFSQSARLSRSGDMYRTGPMRHGEPQPDLIAEQARIHSLLNTWNILFQSSNFEVTPMTDITMNFVLLRYDICRICSRTTFSSDETVFDQFTNDFRRMVERAGRIHVSNTRTPTFVFEMAFTPLFFFIVLRCRALDVRLDALRLMRILGAPRESLWENSALHAIGRRIIEIEHGVTLDHTGQPSSIPAGPPPDERRIRFFVAEPTASLQIGMNGNTIYGRRVDLFMRTLDDQIYLHSENLTQEEKSLPSECDILIIGAGFSGGSLVTHLLSQDESKDKSILVLEARQLYSGATGRNGGHLKPDVYNLCSSVSERHGVEAAAEIADFELANFEAVKDYVRDLGVDCDFVVTQAVDAMLSEQHNASLKARYDKFIDAGVKATRSAFYLDGKDAEMVSGVKGAKGVYKYTAGHIWPYKLVHHMFTRALAYDNVNLQTETPVTAISSTPDNGGRWVITTGRGTVRARQVVMATNAYTAALLPEYHEKIIPYRTVCSRIVTPSHKTIPLLANTYALRFNEWDYDYLIPRTDGSIVVGGARRTYLKHLDDWYGNVDDTKMIERARNYFDGYMQKHFRGWEDSDAYTDQIWTGIMGYSADRLPRLGRVPGRDNMFIIGGFTGHGMPQIFLAAQGLSRMILQEVPYSDTGLPRLFEESASRLESKENFVMDLHDTVRRESKL</sequence>
<evidence type="ECO:0000313" key="2">
    <source>
        <dbReference type="Proteomes" id="UP001148629"/>
    </source>
</evidence>
<dbReference type="EMBL" id="JANRMS010001151">
    <property type="protein sequence ID" value="KAJ3530610.1"/>
    <property type="molecule type" value="Genomic_DNA"/>
</dbReference>
<protein>
    <submittedName>
        <fullName evidence="1">Uncharacterized protein</fullName>
    </submittedName>
</protein>
<accession>A0ACC1S2H0</accession>
<name>A0ACC1S2H0_9HYPO</name>
<reference evidence="1" key="1">
    <citation type="submission" date="2022-08" db="EMBL/GenBank/DDBJ databases">
        <title>Genome Sequence of Fusarium decemcellulare.</title>
        <authorList>
            <person name="Buettner E."/>
        </authorList>
    </citation>
    <scope>NUCLEOTIDE SEQUENCE</scope>
    <source>
        <strain evidence="1">Babe19</strain>
    </source>
</reference>
<proteinExistence type="predicted"/>
<comment type="caution">
    <text evidence="1">The sequence shown here is derived from an EMBL/GenBank/DDBJ whole genome shotgun (WGS) entry which is preliminary data.</text>
</comment>
<dbReference type="Proteomes" id="UP001148629">
    <property type="component" value="Unassembled WGS sequence"/>
</dbReference>